<dbReference type="GO" id="GO:0003682">
    <property type="term" value="F:chromatin binding"/>
    <property type="evidence" value="ECO:0007669"/>
    <property type="project" value="TreeGrafter"/>
</dbReference>
<evidence type="ECO:0000256" key="7">
    <source>
        <dbReference type="ARBA" id="ARBA00023125"/>
    </source>
</evidence>
<evidence type="ECO:0000256" key="2">
    <source>
        <dbReference type="ARBA" id="ARBA00021162"/>
    </source>
</evidence>
<organism evidence="11 12">
    <name type="scientific">Ostreobium quekettii</name>
    <dbReference type="NCBI Taxonomy" id="121088"/>
    <lineage>
        <taxon>Eukaryota</taxon>
        <taxon>Viridiplantae</taxon>
        <taxon>Chlorophyta</taxon>
        <taxon>core chlorophytes</taxon>
        <taxon>Ulvophyceae</taxon>
        <taxon>TCBD clade</taxon>
        <taxon>Bryopsidales</taxon>
        <taxon>Ostreobineae</taxon>
        <taxon>Ostreobiaceae</taxon>
        <taxon>Ostreobium</taxon>
    </lineage>
</organism>
<evidence type="ECO:0000313" key="12">
    <source>
        <dbReference type="Proteomes" id="UP000708148"/>
    </source>
</evidence>
<keyword evidence="8" id="KW-0804">Transcription</keyword>
<dbReference type="PANTHER" id="PTHR12693:SF3">
    <property type="entry name" value="MENIN"/>
    <property type="match status" value="1"/>
</dbReference>
<name>A0A8S1IV37_9CHLO</name>
<evidence type="ECO:0000313" key="11">
    <source>
        <dbReference type="EMBL" id="CAD7695131.1"/>
    </source>
</evidence>
<keyword evidence="9" id="KW-0539">Nucleus</keyword>
<dbReference type="GO" id="GO:0008285">
    <property type="term" value="P:negative regulation of cell population proliferation"/>
    <property type="evidence" value="ECO:0007669"/>
    <property type="project" value="TreeGrafter"/>
</dbReference>
<keyword evidence="7" id="KW-0238">DNA-binding</keyword>
<dbReference type="GO" id="GO:0006357">
    <property type="term" value="P:regulation of transcription by RNA polymerase II"/>
    <property type="evidence" value="ECO:0007669"/>
    <property type="project" value="TreeGrafter"/>
</dbReference>
<keyword evidence="6" id="KW-0805">Transcription regulation</keyword>
<keyword evidence="5" id="KW-0156">Chromatin regulator</keyword>
<dbReference type="EMBL" id="CAJHUC010000309">
    <property type="protein sequence ID" value="CAD7695131.1"/>
    <property type="molecule type" value="Genomic_DNA"/>
</dbReference>
<dbReference type="GO" id="GO:0035097">
    <property type="term" value="C:histone methyltransferase complex"/>
    <property type="evidence" value="ECO:0007669"/>
    <property type="project" value="TreeGrafter"/>
</dbReference>
<dbReference type="Pfam" id="PF05053">
    <property type="entry name" value="Menin"/>
    <property type="match status" value="1"/>
</dbReference>
<gene>
    <name evidence="11" type="ORF">OSTQU699_LOCUS492</name>
</gene>
<comment type="caution">
    <text evidence="11">The sequence shown here is derived from an EMBL/GenBank/DDBJ whole genome shotgun (WGS) entry which is preliminary data.</text>
</comment>
<keyword evidence="3" id="KW-0678">Repressor</keyword>
<dbReference type="GO" id="GO:0006325">
    <property type="term" value="P:chromatin organization"/>
    <property type="evidence" value="ECO:0007669"/>
    <property type="project" value="UniProtKB-KW"/>
</dbReference>
<dbReference type="OrthoDB" id="514045at2759"/>
<dbReference type="AlphaFoldDB" id="A0A8S1IV37"/>
<dbReference type="GO" id="GO:0000976">
    <property type="term" value="F:transcription cis-regulatory region binding"/>
    <property type="evidence" value="ECO:0007669"/>
    <property type="project" value="TreeGrafter"/>
</dbReference>
<evidence type="ECO:0000256" key="5">
    <source>
        <dbReference type="ARBA" id="ARBA00022853"/>
    </source>
</evidence>
<sequence>MSGPTGGASGEGVGTARDRCVRFLEDLLRAELSSQAPDVARVSIALGLVELPLTLKNVEQPTWPINLEEEVSQHVAVFMDFVECTSKKIGASHTAIRTPRDKVTLVANSVWERLTRGFRKDIIHAQHVSCFTSYILNSSRGNRLLDCAGIVTTVLAACNYLANRFGHDDLKDIVMQICEDHCLLNLSPFGDREGSVEVSTDNKHKRGAAVEGDAWSGWLYNGGHPVVCTPQRAIVAALTSMNAAIDNRPVTGTDSEEVQAIQHRLLSVVQDEFRQLMYPNSLCTLADLKEIAWMDDLEGAALANDVMKLETSLHQGDSDIVGLFDEAISLSAQEGSGSGRLWYPYSYLFGYLTRSAAFFRDKAAPLCGSKVEDAVVAKLKRAWKLLGSDAGSAVLRQYKYTGDDKQLHKDIEDVLQVCLDSMKLWRKAGTLHDFGSDHRWLTSVLELWDGICCLYSTRAKPWVDKLMQFARLFNEDTRHTSACVANAKFFSKSMDDHRHLWGPLKPESIQGTFGMAEVVAVGEGHRQRPPTTSGEGDDHRRRKRRRS</sequence>
<dbReference type="PANTHER" id="PTHR12693">
    <property type="entry name" value="MENIN"/>
    <property type="match status" value="1"/>
</dbReference>
<dbReference type="InterPro" id="IPR007747">
    <property type="entry name" value="Menin"/>
</dbReference>
<evidence type="ECO:0000256" key="8">
    <source>
        <dbReference type="ARBA" id="ARBA00023163"/>
    </source>
</evidence>
<proteinExistence type="predicted"/>
<keyword evidence="12" id="KW-1185">Reference proteome</keyword>
<dbReference type="GO" id="GO:0000403">
    <property type="term" value="F:Y-form DNA binding"/>
    <property type="evidence" value="ECO:0007669"/>
    <property type="project" value="TreeGrafter"/>
</dbReference>
<dbReference type="GO" id="GO:0000785">
    <property type="term" value="C:chromatin"/>
    <property type="evidence" value="ECO:0007669"/>
    <property type="project" value="TreeGrafter"/>
</dbReference>
<feature type="region of interest" description="Disordered" evidence="10">
    <location>
        <begin position="522"/>
        <end position="547"/>
    </location>
</feature>
<accession>A0A8S1IV37</accession>
<keyword evidence="4" id="KW-0597">Phosphoprotein</keyword>
<dbReference type="GO" id="GO:0045786">
    <property type="term" value="P:negative regulation of cell cycle"/>
    <property type="evidence" value="ECO:0007669"/>
    <property type="project" value="TreeGrafter"/>
</dbReference>
<reference evidence="11" key="1">
    <citation type="submission" date="2020-12" db="EMBL/GenBank/DDBJ databases">
        <authorList>
            <person name="Iha C."/>
        </authorList>
    </citation>
    <scope>NUCLEOTIDE SEQUENCE</scope>
</reference>
<evidence type="ECO:0000256" key="9">
    <source>
        <dbReference type="ARBA" id="ARBA00023242"/>
    </source>
</evidence>
<dbReference type="Proteomes" id="UP000708148">
    <property type="component" value="Unassembled WGS sequence"/>
</dbReference>
<comment type="subcellular location">
    <subcellularLocation>
        <location evidence="1">Nucleus</location>
    </subcellularLocation>
</comment>
<evidence type="ECO:0000256" key="4">
    <source>
        <dbReference type="ARBA" id="ARBA00022553"/>
    </source>
</evidence>
<evidence type="ECO:0000256" key="6">
    <source>
        <dbReference type="ARBA" id="ARBA00023015"/>
    </source>
</evidence>
<evidence type="ECO:0000256" key="3">
    <source>
        <dbReference type="ARBA" id="ARBA00022491"/>
    </source>
</evidence>
<evidence type="ECO:0000256" key="10">
    <source>
        <dbReference type="SAM" id="MobiDB-lite"/>
    </source>
</evidence>
<protein>
    <recommendedName>
        <fullName evidence="2">Menin</fullName>
    </recommendedName>
</protein>
<evidence type="ECO:0000256" key="1">
    <source>
        <dbReference type="ARBA" id="ARBA00004123"/>
    </source>
</evidence>